<dbReference type="AlphaFoldDB" id="A0A2S6FGP1"/>
<dbReference type="PROSITE" id="PS51257">
    <property type="entry name" value="PROKAR_LIPOPROTEIN"/>
    <property type="match status" value="1"/>
</dbReference>
<dbReference type="RefSeq" id="WP_104450706.1">
    <property type="nucleotide sequence ID" value="NZ_NIRS01000006.1"/>
</dbReference>
<feature type="chain" id="PRO_5015765700" description="Lipoprotein" evidence="1">
    <location>
        <begin position="19"/>
        <end position="176"/>
    </location>
</feature>
<evidence type="ECO:0000256" key="1">
    <source>
        <dbReference type="SAM" id="SignalP"/>
    </source>
</evidence>
<keyword evidence="3" id="KW-1185">Reference proteome</keyword>
<name>A0A2S6FGP1_9PSED</name>
<protein>
    <recommendedName>
        <fullName evidence="4">Lipoprotein</fullName>
    </recommendedName>
</protein>
<proteinExistence type="predicted"/>
<evidence type="ECO:0000313" key="2">
    <source>
        <dbReference type="EMBL" id="PPK36587.1"/>
    </source>
</evidence>
<accession>A0A2S6FGP1</accession>
<keyword evidence="1" id="KW-0732">Signal</keyword>
<evidence type="ECO:0000313" key="3">
    <source>
        <dbReference type="Proteomes" id="UP000238541"/>
    </source>
</evidence>
<comment type="caution">
    <text evidence="2">The sequence shown here is derived from an EMBL/GenBank/DDBJ whole genome shotgun (WGS) entry which is preliminary data.</text>
</comment>
<sequence>MKLSAALLLSCLIATTMACVSTQDVVEDDAIPTNTPLPKAGVNQRPVVGEKTVLLVATHWLDSKEVDMQKLYADTASEEPGSYSDYLKQSSMGKLTLKWTTISVRIDKPYPQNFSGALRDAEEAALKQGYDQKSYDYFFVLENSVGGGEAYMPGRSLIVRGQYKGHHRGGALHMGT</sequence>
<dbReference type="Proteomes" id="UP000238541">
    <property type="component" value="Unassembled WGS sequence"/>
</dbReference>
<evidence type="ECO:0008006" key="4">
    <source>
        <dbReference type="Google" id="ProtNLM"/>
    </source>
</evidence>
<reference evidence="3" key="1">
    <citation type="submission" date="2017-06" db="EMBL/GenBank/DDBJ databases">
        <authorList>
            <person name="Furmanczyk E.M."/>
        </authorList>
    </citation>
    <scope>NUCLEOTIDE SEQUENCE [LARGE SCALE GENOMIC DNA]</scope>
    <source>
        <strain evidence="3">AP3_16</strain>
    </source>
</reference>
<dbReference type="EMBL" id="NIRS01000006">
    <property type="protein sequence ID" value="PPK36587.1"/>
    <property type="molecule type" value="Genomic_DNA"/>
</dbReference>
<feature type="signal peptide" evidence="1">
    <location>
        <begin position="1"/>
        <end position="18"/>
    </location>
</feature>
<gene>
    <name evidence="2" type="ORF">CD175_23545</name>
</gene>
<organism evidence="2 3">
    <name type="scientific">Pseudomonas laurylsulfatiphila</name>
    <dbReference type="NCBI Taxonomy" id="2011015"/>
    <lineage>
        <taxon>Bacteria</taxon>
        <taxon>Pseudomonadati</taxon>
        <taxon>Pseudomonadota</taxon>
        <taxon>Gammaproteobacteria</taxon>
        <taxon>Pseudomonadales</taxon>
        <taxon>Pseudomonadaceae</taxon>
        <taxon>Pseudomonas</taxon>
    </lineage>
</organism>